<reference evidence="4 5" key="1">
    <citation type="submission" date="2017-01" db="EMBL/GenBank/DDBJ databases">
        <authorList>
            <person name="Varghese N."/>
            <person name="Submissions S."/>
        </authorList>
    </citation>
    <scope>NUCLEOTIDE SEQUENCE [LARGE SCALE GENOMIC DNA]</scope>
    <source>
        <strain evidence="4 5">ATCC 23464</strain>
    </source>
</reference>
<feature type="transmembrane region" description="Helical" evidence="1">
    <location>
        <begin position="146"/>
        <end position="170"/>
    </location>
</feature>
<proteinExistence type="predicted"/>
<feature type="domain" description="HD-GYP" evidence="3">
    <location>
        <begin position="416"/>
        <end position="611"/>
    </location>
</feature>
<dbReference type="Gene3D" id="1.10.3210.10">
    <property type="entry name" value="Hypothetical protein af1432"/>
    <property type="match status" value="1"/>
</dbReference>
<keyword evidence="1" id="KW-1133">Transmembrane helix</keyword>
<dbReference type="Pfam" id="PF13487">
    <property type="entry name" value="HD_5"/>
    <property type="match status" value="1"/>
</dbReference>
<sequence length="614" mass="70503">MFTSQWFKGITWRQIYPLLLCLLGISLFSMVYKPSLFEYSSSEWILLTSMLGTSFVLYFFTFQLPPDGSKQSMDSAVYLACVFIYDVSFALTVLFLNALVFTICERKVALRKHLINFCIYSNMVILSATMYNWAGGSTGALDNRHLFAYTLALTVYFTVNILCISIFYFLDFGNRLRDTLKNQFKASLTIYLCTLILSIVLTVLIVHNGIIGLLLFTGLSILLSRSYIRMFNLYLQVEERAIKDPHTGLYNHNFFERSLEKELNDSILNTSNLSLAMIHIDDFKIFKDHHGHLLADQLLALVGKNLKNESEAIDAIASRSINEEFTILMPGYDSNKAFLFINRLRKNLNDTYFEGVEVFPHSCLSFSAGIATVQLDIHHKSDLVDRATQALSQAKHQGKNTVYIHGSTTNLKSEIDISQDVRDLEQLLSLFLYKDITTYTHSKRVFQYAIDMSEILQLDAIYYRKFVLGALIHDIGKIELPRELLQTTTKLTSDEWNMIKSHVTWGKHIILSQERFKELAPLVELHHERYDGKGYPNGFKEEQIPMLCRMLTIIDSFDAMTSERPYQKTKTLSEAITEIRACAGSQFDPTLTELFIAYIEEKFVGTIKFPMLQF</sequence>
<dbReference type="PROSITE" id="PS51832">
    <property type="entry name" value="HD_GYP"/>
    <property type="match status" value="1"/>
</dbReference>
<feature type="transmembrane region" description="Helical" evidence="1">
    <location>
        <begin position="44"/>
        <end position="64"/>
    </location>
</feature>
<evidence type="ECO:0000259" key="3">
    <source>
        <dbReference type="PROSITE" id="PS51832"/>
    </source>
</evidence>
<evidence type="ECO:0000256" key="1">
    <source>
        <dbReference type="SAM" id="Phobius"/>
    </source>
</evidence>
<dbReference type="PANTHER" id="PTHR43155:SF2">
    <property type="entry name" value="CYCLIC DI-GMP PHOSPHODIESTERASE PA4108"/>
    <property type="match status" value="1"/>
</dbReference>
<dbReference type="EMBL" id="FTNK01000014">
    <property type="protein sequence ID" value="SIR45513.1"/>
    <property type="molecule type" value="Genomic_DNA"/>
</dbReference>
<dbReference type="RefSeq" id="WP_068592040.1">
    <property type="nucleotide sequence ID" value="NZ_FTNK01000014.1"/>
</dbReference>
<dbReference type="InterPro" id="IPR000160">
    <property type="entry name" value="GGDEF_dom"/>
</dbReference>
<dbReference type="SMART" id="SM00267">
    <property type="entry name" value="GGDEF"/>
    <property type="match status" value="1"/>
</dbReference>
<accession>A0ABY1K9F4</accession>
<feature type="transmembrane region" description="Helical" evidence="1">
    <location>
        <begin position="190"/>
        <end position="223"/>
    </location>
</feature>
<dbReference type="SUPFAM" id="SSF55073">
    <property type="entry name" value="Nucleotide cyclase"/>
    <property type="match status" value="1"/>
</dbReference>
<comment type="caution">
    <text evidence="4">The sequence shown here is derived from an EMBL/GenBank/DDBJ whole genome shotgun (WGS) entry which is preliminary data.</text>
</comment>
<dbReference type="SUPFAM" id="SSF109604">
    <property type="entry name" value="HD-domain/PDEase-like"/>
    <property type="match status" value="1"/>
</dbReference>
<gene>
    <name evidence="4" type="ORF">SAMN05421578_114121</name>
</gene>
<dbReference type="InterPro" id="IPR037522">
    <property type="entry name" value="HD_GYP_dom"/>
</dbReference>
<feature type="transmembrane region" description="Helical" evidence="1">
    <location>
        <begin position="15"/>
        <end position="32"/>
    </location>
</feature>
<dbReference type="SMART" id="SM00471">
    <property type="entry name" value="HDc"/>
    <property type="match status" value="1"/>
</dbReference>
<evidence type="ECO:0000313" key="5">
    <source>
        <dbReference type="Proteomes" id="UP000186666"/>
    </source>
</evidence>
<dbReference type="NCBIfam" id="TIGR00254">
    <property type="entry name" value="GGDEF"/>
    <property type="match status" value="1"/>
</dbReference>
<evidence type="ECO:0000313" key="4">
    <source>
        <dbReference type="EMBL" id="SIR45513.1"/>
    </source>
</evidence>
<dbReference type="InterPro" id="IPR029787">
    <property type="entry name" value="Nucleotide_cyclase"/>
</dbReference>
<keyword evidence="1" id="KW-0812">Transmembrane</keyword>
<feature type="transmembrane region" description="Helical" evidence="1">
    <location>
        <begin position="114"/>
        <end position="134"/>
    </location>
</feature>
<protein>
    <submittedName>
        <fullName evidence="4">Diguanylate cyclase (GGDEF) domain-containing protein</fullName>
    </submittedName>
</protein>
<dbReference type="Proteomes" id="UP000186666">
    <property type="component" value="Unassembled WGS sequence"/>
</dbReference>
<dbReference type="CDD" id="cd00077">
    <property type="entry name" value="HDc"/>
    <property type="match status" value="1"/>
</dbReference>
<dbReference type="PANTHER" id="PTHR43155">
    <property type="entry name" value="CYCLIC DI-GMP PHOSPHODIESTERASE PA4108-RELATED"/>
    <property type="match status" value="1"/>
</dbReference>
<dbReference type="InterPro" id="IPR003607">
    <property type="entry name" value="HD/PDEase_dom"/>
</dbReference>
<feature type="transmembrane region" description="Helical" evidence="1">
    <location>
        <begin position="76"/>
        <end position="102"/>
    </location>
</feature>
<name>A0ABY1K9F4_9BACL</name>
<keyword evidence="1" id="KW-0472">Membrane</keyword>
<feature type="domain" description="GGDEF" evidence="2">
    <location>
        <begin position="271"/>
        <end position="407"/>
    </location>
</feature>
<organism evidence="4 5">
    <name type="scientific">Paenibacillus macquariensis</name>
    <dbReference type="NCBI Taxonomy" id="948756"/>
    <lineage>
        <taxon>Bacteria</taxon>
        <taxon>Bacillati</taxon>
        <taxon>Bacillota</taxon>
        <taxon>Bacilli</taxon>
        <taxon>Bacillales</taxon>
        <taxon>Paenibacillaceae</taxon>
        <taxon>Paenibacillus</taxon>
    </lineage>
</organism>
<evidence type="ECO:0000259" key="2">
    <source>
        <dbReference type="PROSITE" id="PS50887"/>
    </source>
</evidence>
<keyword evidence="5" id="KW-1185">Reference proteome</keyword>
<dbReference type="Gene3D" id="3.30.70.270">
    <property type="match status" value="1"/>
</dbReference>
<dbReference type="PROSITE" id="PS50887">
    <property type="entry name" value="GGDEF"/>
    <property type="match status" value="1"/>
</dbReference>
<dbReference type="CDD" id="cd01949">
    <property type="entry name" value="GGDEF"/>
    <property type="match status" value="1"/>
</dbReference>
<dbReference type="InterPro" id="IPR043128">
    <property type="entry name" value="Rev_trsase/Diguanyl_cyclase"/>
</dbReference>
<dbReference type="Pfam" id="PF00990">
    <property type="entry name" value="GGDEF"/>
    <property type="match status" value="1"/>
</dbReference>